<evidence type="ECO:0000256" key="1">
    <source>
        <dbReference type="SAM" id="MobiDB-lite"/>
    </source>
</evidence>
<dbReference type="Proteomes" id="UP000642819">
    <property type="component" value="Unassembled WGS sequence"/>
</dbReference>
<protein>
    <submittedName>
        <fullName evidence="2">Uncharacterized protein</fullName>
    </submittedName>
</protein>
<keyword evidence="3" id="KW-1185">Reference proteome</keyword>
<evidence type="ECO:0000313" key="2">
    <source>
        <dbReference type="EMBL" id="GHD06175.1"/>
    </source>
</evidence>
<comment type="caution">
    <text evidence="2">The sequence shown here is derived from an EMBL/GenBank/DDBJ whole genome shotgun (WGS) entry which is preliminary data.</text>
</comment>
<evidence type="ECO:0000313" key="3">
    <source>
        <dbReference type="Proteomes" id="UP000642819"/>
    </source>
</evidence>
<sequence>MKWPPDAAMMWGIMSDDRKTSIKRLAVIVTALAVCVALVGALVMAGIVHFANEARGGPANPPTPNASSEDRPIEAAATSSASQEPASDDPADIKAAAVANGRPEAAFDEFCQLWSLPSAGSDRQQWANEVTGHWLSGHGADCPDAVVHPGYFVQSTMPGAPGELVATLEAAPGSADALGGVGYSIMEQTAEAYPELERVTAVTHDGGASRSYTRGQWEMALPMHQRAALAEASPSRASELTGQAWADEKMDQWLTKIRVPGIDDLYGSFNLITGWETPAKGELVVILNDDVARLPHLQDPQDPQEHVKYELQGIAITILENIYFDAPELEQVTAVLEGGGESSTVHRDDDRFARE</sequence>
<dbReference type="EMBL" id="BMXK01000006">
    <property type="protein sequence ID" value="GHD06175.1"/>
    <property type="molecule type" value="Genomic_DNA"/>
</dbReference>
<gene>
    <name evidence="2" type="ORF">GCM10008096_15830</name>
</gene>
<reference evidence="3" key="1">
    <citation type="journal article" date="2019" name="Int. J. Syst. Evol. Microbiol.">
        <title>The Global Catalogue of Microorganisms (GCM) 10K type strain sequencing project: providing services to taxonomists for standard genome sequencing and annotation.</title>
        <authorList>
            <consortium name="The Broad Institute Genomics Platform"/>
            <consortium name="The Broad Institute Genome Sequencing Center for Infectious Disease"/>
            <person name="Wu L."/>
            <person name="Ma J."/>
        </authorList>
    </citation>
    <scope>NUCLEOTIDE SEQUENCE [LARGE SCALE GENOMIC DNA]</scope>
    <source>
        <strain evidence="3">KCTC 19466</strain>
    </source>
</reference>
<dbReference type="RefSeq" id="WP_189349611.1">
    <property type="nucleotide sequence ID" value="NZ_BMXK01000006.1"/>
</dbReference>
<accession>A0ABQ3GJ03</accession>
<name>A0ABQ3GJ03_9MICC</name>
<organism evidence="2 3">
    <name type="scientific">Zhihengliuella salsuginis</name>
    <dbReference type="NCBI Taxonomy" id="578222"/>
    <lineage>
        <taxon>Bacteria</taxon>
        <taxon>Bacillati</taxon>
        <taxon>Actinomycetota</taxon>
        <taxon>Actinomycetes</taxon>
        <taxon>Micrococcales</taxon>
        <taxon>Micrococcaceae</taxon>
        <taxon>Zhihengliuella</taxon>
    </lineage>
</organism>
<proteinExistence type="predicted"/>
<feature type="region of interest" description="Disordered" evidence="1">
    <location>
        <begin position="53"/>
        <end position="90"/>
    </location>
</feature>